<evidence type="ECO:0000256" key="1">
    <source>
        <dbReference type="SAM" id="MobiDB-lite"/>
    </source>
</evidence>
<dbReference type="InterPro" id="IPR012677">
    <property type="entry name" value="Nucleotide-bd_a/b_plait_sf"/>
</dbReference>
<dbReference type="InterPro" id="IPR013087">
    <property type="entry name" value="Znf_C2H2_type"/>
</dbReference>
<feature type="signal peptide" evidence="2">
    <location>
        <begin position="1"/>
        <end position="22"/>
    </location>
</feature>
<keyword evidence="5" id="KW-1185">Reference proteome</keyword>
<name>A0A8C5FID0_GADMO</name>
<evidence type="ECO:0000259" key="3">
    <source>
        <dbReference type="PROSITE" id="PS00028"/>
    </source>
</evidence>
<feature type="compositionally biased region" description="Low complexity" evidence="1">
    <location>
        <begin position="699"/>
        <end position="711"/>
    </location>
</feature>
<feature type="region of interest" description="Disordered" evidence="1">
    <location>
        <begin position="524"/>
        <end position="617"/>
    </location>
</feature>
<dbReference type="PROSITE" id="PS00028">
    <property type="entry name" value="ZINC_FINGER_C2H2_1"/>
    <property type="match status" value="1"/>
</dbReference>
<proteinExistence type="predicted"/>
<evidence type="ECO:0000313" key="5">
    <source>
        <dbReference type="Proteomes" id="UP000694546"/>
    </source>
</evidence>
<dbReference type="InterPro" id="IPR035979">
    <property type="entry name" value="RBD_domain_sf"/>
</dbReference>
<reference evidence="4" key="2">
    <citation type="submission" date="2025-09" db="UniProtKB">
        <authorList>
            <consortium name="Ensembl"/>
        </authorList>
    </citation>
    <scope>IDENTIFICATION</scope>
</reference>
<organism evidence="4 5">
    <name type="scientific">Gadus morhua</name>
    <name type="common">Atlantic cod</name>
    <dbReference type="NCBI Taxonomy" id="8049"/>
    <lineage>
        <taxon>Eukaryota</taxon>
        <taxon>Metazoa</taxon>
        <taxon>Chordata</taxon>
        <taxon>Craniata</taxon>
        <taxon>Vertebrata</taxon>
        <taxon>Euteleostomi</taxon>
        <taxon>Actinopterygii</taxon>
        <taxon>Neopterygii</taxon>
        <taxon>Teleostei</taxon>
        <taxon>Neoteleostei</taxon>
        <taxon>Acanthomorphata</taxon>
        <taxon>Zeiogadaria</taxon>
        <taxon>Gadariae</taxon>
        <taxon>Gadiformes</taxon>
        <taxon>Gadoidei</taxon>
        <taxon>Gadidae</taxon>
        <taxon>Gadus</taxon>
    </lineage>
</organism>
<feature type="compositionally biased region" description="Basic and acidic residues" evidence="1">
    <location>
        <begin position="524"/>
        <end position="533"/>
    </location>
</feature>
<dbReference type="OMA" id="PTRADWG"/>
<dbReference type="SUPFAM" id="SSF57667">
    <property type="entry name" value="beta-beta-alpha zinc fingers"/>
    <property type="match status" value="1"/>
</dbReference>
<protein>
    <recommendedName>
        <fullName evidence="3">C2H2-type domain-containing protein</fullName>
    </recommendedName>
</protein>
<evidence type="ECO:0000256" key="2">
    <source>
        <dbReference type="SAM" id="SignalP"/>
    </source>
</evidence>
<dbReference type="GO" id="GO:0003676">
    <property type="term" value="F:nucleic acid binding"/>
    <property type="evidence" value="ECO:0007669"/>
    <property type="project" value="InterPro"/>
</dbReference>
<feature type="domain" description="C2H2-type" evidence="3">
    <location>
        <begin position="346"/>
        <end position="368"/>
    </location>
</feature>
<evidence type="ECO:0000313" key="4">
    <source>
        <dbReference type="Ensembl" id="ENSGMOP00000038767.1"/>
    </source>
</evidence>
<feature type="chain" id="PRO_5034918491" description="C2H2-type domain-containing protein" evidence="2">
    <location>
        <begin position="23"/>
        <end position="780"/>
    </location>
</feature>
<dbReference type="GeneTree" id="ENSGT01030000234642"/>
<dbReference type="SUPFAM" id="SSF54928">
    <property type="entry name" value="RNA-binding domain, RBD"/>
    <property type="match status" value="1"/>
</dbReference>
<feature type="compositionally biased region" description="Basic residues" evidence="1">
    <location>
        <begin position="664"/>
        <end position="675"/>
    </location>
</feature>
<dbReference type="Gene3D" id="3.30.70.330">
    <property type="match status" value="1"/>
</dbReference>
<dbReference type="Ensembl" id="ENSGMOT00000061310.1">
    <property type="protein sequence ID" value="ENSGMOP00000038767.1"/>
    <property type="gene ID" value="ENSGMOG00000022283.1"/>
</dbReference>
<sequence length="780" mass="83795">MHSFPLLSIRLLLCSQWQSSQQRQQPERSVLRQPAACCPAGLQLAQLQAQLTLHRLKLAQGGVGGNAASAASAASAATVLNQVLSNVAMSQPLLNQLRSSAMVGNPQGAFPNGGLGFPNSNSALGALVGGAFTQNLGNVGMNNYGGGSAMGQQGGGDYGKKTGYPADTDRRMQYGGFQGGTSIATSKAGDGQYTSTNTQAKIANNGGFHREYYGQEMQGQQSGFCGGEQKVGSYPGAGLKEPWKGNAGNLCHTGKMDTSANAKGWNSSGQPTRSRADLYNPEEPTLDPKFTTGGAGAAFPSGPQGFMGFPPMQGGEDPLSGGARALQSHQVNDYLGTIPSHLPHQCTICEKKVYNLKDWDQHVKGKLHLQNRSLYATEGLVRASAPLTAEDVCAASTTSVSEMGCYDLRLGPKYTFFTLSLCFLAVSNPGSPPPGRVVHICNLPDGSCTETDVINLGLPFGKVTNYILMRSTNQVAMAFVEAAQAMVQYYQLTPRYKELQLKKPGKDVDTIIYGINSQRVRGEMPDYVPERARSRSPISRSLSPRSHSPSFTSCSSAHSPLGGPGRGANNGQGPRRGSWDWSCQQQRGRGEEERERERDEQHWRNGTGGEEDWGGGGDCFGTLLTPPPLLLCPQVEVCEESGEDTEGDCWYPRQHGGAGDGGRGGRRGRLHRGARPARAAGGGAPAPWTSRTRAESYRAAAAAAAPAAPAAAAPPAPRDSQSKRRSPEPSEPAAQEPPRRSSWRSVPRRRRRRRWRWRWWRRRRRSQVQMEAPAQPLHAL</sequence>
<feature type="compositionally biased region" description="Basic and acidic residues" evidence="1">
    <location>
        <begin position="588"/>
        <end position="603"/>
    </location>
</feature>
<dbReference type="PANTHER" id="PTHR15592">
    <property type="entry name" value="MATRIN 3/NUCLEAR PROTEIN 220-RELATED"/>
    <property type="match status" value="1"/>
</dbReference>
<reference evidence="4" key="1">
    <citation type="submission" date="2025-08" db="UniProtKB">
        <authorList>
            <consortium name="Ensembl"/>
        </authorList>
    </citation>
    <scope>IDENTIFICATION</scope>
</reference>
<accession>A0A8C5FID0</accession>
<keyword evidence="2" id="KW-0732">Signal</keyword>
<dbReference type="Proteomes" id="UP000694546">
    <property type="component" value="Chromosome 3"/>
</dbReference>
<dbReference type="AlphaFoldDB" id="A0A8C5FID0"/>
<feature type="region of interest" description="Disordered" evidence="1">
    <location>
        <begin position="644"/>
        <end position="752"/>
    </location>
</feature>
<feature type="compositionally biased region" description="Low complexity" evidence="1">
    <location>
        <begin position="535"/>
        <end position="560"/>
    </location>
</feature>
<dbReference type="InterPro" id="IPR036236">
    <property type="entry name" value="Znf_C2H2_sf"/>
</dbReference>